<feature type="compositionally biased region" description="Low complexity" evidence="1">
    <location>
        <begin position="222"/>
        <end position="232"/>
    </location>
</feature>
<name>A0ABP5IBN2_9MICO</name>
<accession>A0ABP5IBN2</accession>
<comment type="caution">
    <text evidence="2">The sequence shown here is derived from an EMBL/GenBank/DDBJ whole genome shotgun (WGS) entry which is preliminary data.</text>
</comment>
<feature type="region of interest" description="Disordered" evidence="1">
    <location>
        <begin position="51"/>
        <end position="78"/>
    </location>
</feature>
<feature type="region of interest" description="Disordered" evidence="1">
    <location>
        <begin position="201"/>
        <end position="248"/>
    </location>
</feature>
<organism evidence="2 3">
    <name type="scientific">Brevibacterium salitolerans</name>
    <dbReference type="NCBI Taxonomy" id="1403566"/>
    <lineage>
        <taxon>Bacteria</taxon>
        <taxon>Bacillati</taxon>
        <taxon>Actinomycetota</taxon>
        <taxon>Actinomycetes</taxon>
        <taxon>Micrococcales</taxon>
        <taxon>Brevibacteriaceae</taxon>
        <taxon>Brevibacterium</taxon>
    </lineage>
</organism>
<protein>
    <recommendedName>
        <fullName evidence="4">Secreted protein</fullName>
    </recommendedName>
</protein>
<sequence>MTPPASAPPAPDAPSTHVRRHGALRHPRLARTSPAAAAAFALLALAGCSGSGEPAAEAPAPASAEPAAETQAPEAEAPAAITRDSQVQFGGGTFTAFPACMHEGPVDFSSGEATIDPSAPTADLPDGAQVRIRITGDANYVEIGPDGRAYASVPFECDAVGGEAPSGDAARIDSGHMIVGGTQDALTVVGLVTAGAPADGADAPTGAAQDTASGADGGGAGAEAATGTSAAQVPHRAPAGSGQTFLHSSLRNGDGYRYLLRPEQEGDEPGAPSGRVWANYQWDPELGAVAEVTRSEDILDTVPRPEETVVVGADGDRAVLTGEEDLSPEEAFDRLSERLGEPDEEETDTVEDTDYAGYERRTRTWDEFTASLVTPPENTDWATCLAWEAELGGIPDEITLDSALRWGSSLEEMGLTSADVREDIGETAAVVDDDGDRFVTETLGGDATTGMITKIGSGTGCRDTPEG</sequence>
<evidence type="ECO:0000256" key="1">
    <source>
        <dbReference type="SAM" id="MobiDB-lite"/>
    </source>
</evidence>
<dbReference type="RefSeq" id="WP_344336965.1">
    <property type="nucleotide sequence ID" value="NZ_BAAAPZ010000007.1"/>
</dbReference>
<evidence type="ECO:0000313" key="3">
    <source>
        <dbReference type="Proteomes" id="UP001500984"/>
    </source>
</evidence>
<keyword evidence="3" id="KW-1185">Reference proteome</keyword>
<feature type="compositionally biased region" description="Low complexity" evidence="1">
    <location>
        <begin position="201"/>
        <end position="214"/>
    </location>
</feature>
<evidence type="ECO:0000313" key="2">
    <source>
        <dbReference type="EMBL" id="GAA2097653.1"/>
    </source>
</evidence>
<dbReference type="EMBL" id="BAAAPZ010000007">
    <property type="protein sequence ID" value="GAA2097653.1"/>
    <property type="molecule type" value="Genomic_DNA"/>
</dbReference>
<reference evidence="3" key="1">
    <citation type="journal article" date="2019" name="Int. J. Syst. Evol. Microbiol.">
        <title>The Global Catalogue of Microorganisms (GCM) 10K type strain sequencing project: providing services to taxonomists for standard genome sequencing and annotation.</title>
        <authorList>
            <consortium name="The Broad Institute Genomics Platform"/>
            <consortium name="The Broad Institute Genome Sequencing Center for Infectious Disease"/>
            <person name="Wu L."/>
            <person name="Ma J."/>
        </authorList>
    </citation>
    <scope>NUCLEOTIDE SEQUENCE [LARGE SCALE GENOMIC DNA]</scope>
    <source>
        <strain evidence="3">JCM 15900</strain>
    </source>
</reference>
<feature type="compositionally biased region" description="Low complexity" evidence="1">
    <location>
        <begin position="53"/>
        <end position="78"/>
    </location>
</feature>
<evidence type="ECO:0008006" key="4">
    <source>
        <dbReference type="Google" id="ProtNLM"/>
    </source>
</evidence>
<dbReference type="Proteomes" id="UP001500984">
    <property type="component" value="Unassembled WGS sequence"/>
</dbReference>
<gene>
    <name evidence="2" type="ORF">GCM10009823_18430</name>
</gene>
<proteinExistence type="predicted"/>
<feature type="region of interest" description="Disordered" evidence="1">
    <location>
        <begin position="1"/>
        <end position="24"/>
    </location>
</feature>
<feature type="compositionally biased region" description="Pro residues" evidence="1">
    <location>
        <begin position="1"/>
        <end position="12"/>
    </location>
</feature>